<dbReference type="InterPro" id="IPR016985">
    <property type="entry name" value="UCP031890_Tim44-rel"/>
</dbReference>
<name>A0A344PHP6_9RHOB</name>
<dbReference type="SUPFAM" id="SSF54427">
    <property type="entry name" value="NTF2-like"/>
    <property type="match status" value="1"/>
</dbReference>
<feature type="domain" description="Tim44-like" evidence="1">
    <location>
        <begin position="71"/>
        <end position="218"/>
    </location>
</feature>
<protein>
    <submittedName>
        <fullName evidence="2">Tim44 domain-containing protein</fullName>
    </submittedName>
</protein>
<dbReference type="Pfam" id="PF04280">
    <property type="entry name" value="Tim44"/>
    <property type="match status" value="1"/>
</dbReference>
<dbReference type="PANTHER" id="PTHR41542">
    <property type="entry name" value="BLL5807 PROTEIN"/>
    <property type="match status" value="1"/>
</dbReference>
<dbReference type="OrthoDB" id="9798618at2"/>
<dbReference type="RefSeq" id="WP_114075220.1">
    <property type="nucleotide sequence ID" value="NZ_CP030918.1"/>
</dbReference>
<dbReference type="PIRSF" id="PIRSF031890">
    <property type="entry name" value="UCP031890_transporter_Tim44"/>
    <property type="match status" value="1"/>
</dbReference>
<dbReference type="AlphaFoldDB" id="A0A344PHP6"/>
<dbReference type="KEGG" id="pars:DRW48_03595"/>
<evidence type="ECO:0000313" key="2">
    <source>
        <dbReference type="EMBL" id="AXC48901.1"/>
    </source>
</evidence>
<organism evidence="2 3">
    <name type="scientific">Paracoccus suum</name>
    <dbReference type="NCBI Taxonomy" id="2259340"/>
    <lineage>
        <taxon>Bacteria</taxon>
        <taxon>Pseudomonadati</taxon>
        <taxon>Pseudomonadota</taxon>
        <taxon>Alphaproteobacteria</taxon>
        <taxon>Rhodobacterales</taxon>
        <taxon>Paracoccaceae</taxon>
        <taxon>Paracoccus</taxon>
    </lineage>
</organism>
<sequence length="218" mass="23417">MFNSPMLQLLVLAGIAVFLILRLRGVLGTRDGFESPAPDQVPAARRFEVIEGTATEDDSDVSDHVEAGTPNADALAAMKRAEPSFGVGDFLSGARQAYEMILMAFERGDLSEVRPFLAPPVAEALQSVIDGRRERGEAVDAQFLGTRETSLAAAQFDQASGEAEITVRFVGEMIVAIKDASGTVIEGDPKASRKQRDTWTFARSMGASDPNWRLVATG</sequence>
<evidence type="ECO:0000259" key="1">
    <source>
        <dbReference type="SMART" id="SM00978"/>
    </source>
</evidence>
<proteinExistence type="predicted"/>
<dbReference type="EMBL" id="CP030918">
    <property type="protein sequence ID" value="AXC48901.1"/>
    <property type="molecule type" value="Genomic_DNA"/>
</dbReference>
<evidence type="ECO:0000313" key="3">
    <source>
        <dbReference type="Proteomes" id="UP000252023"/>
    </source>
</evidence>
<dbReference type="NCBIfam" id="NF033779">
    <property type="entry name" value="Tim44_TimA_adap"/>
    <property type="match status" value="1"/>
</dbReference>
<dbReference type="InterPro" id="IPR007379">
    <property type="entry name" value="Tim44-like_dom"/>
</dbReference>
<reference evidence="3" key="1">
    <citation type="submission" date="2018-07" db="EMBL/GenBank/DDBJ databases">
        <title>Genome sequencing of Paracoccus sp. SC2-6.</title>
        <authorList>
            <person name="Heo J."/>
            <person name="Kim S.-J."/>
            <person name="Kwon S.-W."/>
        </authorList>
    </citation>
    <scope>NUCLEOTIDE SEQUENCE [LARGE SCALE GENOMIC DNA]</scope>
    <source>
        <strain evidence="3">SC2-6</strain>
    </source>
</reference>
<dbReference type="Proteomes" id="UP000252023">
    <property type="component" value="Chromosome"/>
</dbReference>
<dbReference type="PANTHER" id="PTHR41542:SF1">
    <property type="entry name" value="BLL5807 PROTEIN"/>
    <property type="match status" value="1"/>
</dbReference>
<gene>
    <name evidence="2" type="ORF">DRW48_03595</name>
</gene>
<accession>A0A344PHP6</accession>
<keyword evidence="3" id="KW-1185">Reference proteome</keyword>
<dbReference type="SMART" id="SM00978">
    <property type="entry name" value="Tim44"/>
    <property type="match status" value="1"/>
</dbReference>
<dbReference type="Gene3D" id="3.10.450.240">
    <property type="match status" value="1"/>
</dbReference>
<dbReference type="InterPro" id="IPR032710">
    <property type="entry name" value="NTF2-like_dom_sf"/>
</dbReference>